<evidence type="ECO:0000256" key="3">
    <source>
        <dbReference type="ARBA" id="ARBA00012575"/>
    </source>
</evidence>
<feature type="active site" evidence="7">
    <location>
        <position position="126"/>
    </location>
</feature>
<dbReference type="STRING" id="690417.IC63_16385"/>
<dbReference type="PANTHER" id="PTHR22960:SF29">
    <property type="entry name" value="CYCLIC PYRANOPTERIN MONOPHOSPHATE SYNTHASE"/>
    <property type="match status" value="1"/>
</dbReference>
<evidence type="ECO:0000256" key="7">
    <source>
        <dbReference type="HAMAP-Rule" id="MF_01224"/>
    </source>
</evidence>
<protein>
    <recommendedName>
        <fullName evidence="3 7">Cyclic pyranopterin monophosphate synthase</fullName>
        <ecNumber evidence="3 7">4.6.1.17</ecNumber>
    </recommendedName>
    <alternativeName>
        <fullName evidence="7">Molybdenum cofactor biosynthesis protein C</fullName>
    </alternativeName>
</protein>
<comment type="pathway">
    <text evidence="2 7">Cofactor biosynthesis; molybdopterin biosynthesis.</text>
</comment>
<dbReference type="InterPro" id="IPR036522">
    <property type="entry name" value="MoaC_sf"/>
</dbReference>
<comment type="similarity">
    <text evidence="7">Belongs to the MoaC family.</text>
</comment>
<dbReference type="InterPro" id="IPR047594">
    <property type="entry name" value="MoaC_bact/euk"/>
</dbReference>
<dbReference type="Proteomes" id="UP000029917">
    <property type="component" value="Unassembled WGS sequence"/>
</dbReference>
<dbReference type="SUPFAM" id="SSF55040">
    <property type="entry name" value="Molybdenum cofactor biosynthesis protein C, MoaC"/>
    <property type="match status" value="1"/>
</dbReference>
<evidence type="ECO:0000256" key="6">
    <source>
        <dbReference type="ARBA" id="ARBA00055087"/>
    </source>
</evidence>
<comment type="function">
    <text evidence="6 7">Catalyzes the conversion of (8S)-3',8-cyclo-7,8-dihydroguanosine 5'-triphosphate to cyclic pyranopterin monophosphate (cPMP).</text>
</comment>
<dbReference type="InterPro" id="IPR002820">
    <property type="entry name" value="Mopterin_CF_biosynth-C_dom"/>
</dbReference>
<feature type="binding site" evidence="7">
    <location>
        <begin position="73"/>
        <end position="75"/>
    </location>
    <ligand>
        <name>substrate</name>
    </ligand>
</feature>
<organism evidence="9 10">
    <name type="scientific">Paracoccus sphaerophysae</name>
    <dbReference type="NCBI Taxonomy" id="690417"/>
    <lineage>
        <taxon>Bacteria</taxon>
        <taxon>Pseudomonadati</taxon>
        <taxon>Pseudomonadota</taxon>
        <taxon>Alphaproteobacteria</taxon>
        <taxon>Rhodobacterales</taxon>
        <taxon>Paracoccaceae</taxon>
        <taxon>Paracoccus</taxon>
    </lineage>
</organism>
<evidence type="ECO:0000256" key="1">
    <source>
        <dbReference type="ARBA" id="ARBA00001637"/>
    </source>
</evidence>
<feature type="domain" description="Molybdopterin cofactor biosynthesis C (MoaC)" evidence="8">
    <location>
        <begin position="14"/>
        <end position="148"/>
    </location>
</feature>
<dbReference type="RefSeq" id="WP_036722288.1">
    <property type="nucleotide sequence ID" value="NZ_JRKS01000096.1"/>
</dbReference>
<dbReference type="GO" id="GO:0006777">
    <property type="term" value="P:Mo-molybdopterin cofactor biosynthetic process"/>
    <property type="evidence" value="ECO:0007669"/>
    <property type="project" value="UniProtKB-UniRule"/>
</dbReference>
<gene>
    <name evidence="7 9" type="primary">moaC</name>
    <name evidence="9" type="ORF">IC63_16385</name>
</gene>
<dbReference type="GO" id="GO:0061799">
    <property type="term" value="F:cyclic pyranopterin monophosphate synthase activity"/>
    <property type="evidence" value="ECO:0007669"/>
    <property type="project" value="UniProtKB-UniRule"/>
</dbReference>
<dbReference type="EC" id="4.6.1.17" evidence="3 7"/>
<evidence type="ECO:0000256" key="2">
    <source>
        <dbReference type="ARBA" id="ARBA00005046"/>
    </source>
</evidence>
<evidence type="ECO:0000256" key="5">
    <source>
        <dbReference type="ARBA" id="ARBA00023239"/>
    </source>
</evidence>
<dbReference type="Gene3D" id="3.30.70.640">
    <property type="entry name" value="Molybdopterin cofactor biosynthesis C (MoaC) domain"/>
    <property type="match status" value="1"/>
</dbReference>
<accession>A0A099EUK1</accession>
<keyword evidence="10" id="KW-1185">Reference proteome</keyword>
<feature type="binding site" evidence="7">
    <location>
        <begin position="111"/>
        <end position="112"/>
    </location>
    <ligand>
        <name>substrate</name>
    </ligand>
</feature>
<dbReference type="NCBIfam" id="TIGR00581">
    <property type="entry name" value="moaC"/>
    <property type="match status" value="1"/>
</dbReference>
<keyword evidence="4 7" id="KW-0501">Molybdenum cofactor biosynthesis</keyword>
<dbReference type="OrthoDB" id="9794429at2"/>
<dbReference type="AlphaFoldDB" id="A0A099EUK1"/>
<name>A0A099EUK1_9RHOB</name>
<comment type="subunit">
    <text evidence="7">Homohexamer; trimer of dimers.</text>
</comment>
<dbReference type="PANTHER" id="PTHR22960">
    <property type="entry name" value="MOLYBDOPTERIN COFACTOR SYNTHESIS PROTEIN A"/>
    <property type="match status" value="1"/>
</dbReference>
<comment type="catalytic activity">
    <reaction evidence="1 7">
        <text>(8S)-3',8-cyclo-7,8-dihydroguanosine 5'-triphosphate = cyclic pyranopterin phosphate + diphosphate</text>
        <dbReference type="Rhea" id="RHEA:49580"/>
        <dbReference type="ChEBI" id="CHEBI:33019"/>
        <dbReference type="ChEBI" id="CHEBI:59648"/>
        <dbReference type="ChEBI" id="CHEBI:131766"/>
        <dbReference type="EC" id="4.6.1.17"/>
    </reaction>
</comment>
<dbReference type="EMBL" id="JRKS01000096">
    <property type="protein sequence ID" value="KGJ01692.1"/>
    <property type="molecule type" value="Genomic_DNA"/>
</dbReference>
<evidence type="ECO:0000313" key="9">
    <source>
        <dbReference type="EMBL" id="KGJ01692.1"/>
    </source>
</evidence>
<dbReference type="NCBIfam" id="NF006870">
    <property type="entry name" value="PRK09364.1"/>
    <property type="match status" value="1"/>
</dbReference>
<evidence type="ECO:0000313" key="10">
    <source>
        <dbReference type="Proteomes" id="UP000029917"/>
    </source>
</evidence>
<evidence type="ECO:0000256" key="4">
    <source>
        <dbReference type="ARBA" id="ARBA00023150"/>
    </source>
</evidence>
<dbReference type="UniPathway" id="UPA00344"/>
<dbReference type="InterPro" id="IPR050105">
    <property type="entry name" value="MoCo_biosynth_MoaA/MoaC"/>
</dbReference>
<reference evidence="9 10" key="1">
    <citation type="submission" date="2014-09" db="EMBL/GenBank/DDBJ databases">
        <authorList>
            <person name="McGinnis J.M."/>
            <person name="Wolfgang W.J."/>
        </authorList>
    </citation>
    <scope>NUCLEOTIDE SEQUENCE [LARGE SCALE GENOMIC DNA]</scope>
    <source>
        <strain evidence="9 10">HAMBI 3106</strain>
    </source>
</reference>
<evidence type="ECO:0000259" key="8">
    <source>
        <dbReference type="Pfam" id="PF01967"/>
    </source>
</evidence>
<reference evidence="9 10" key="2">
    <citation type="submission" date="2014-10" db="EMBL/GenBank/DDBJ databases">
        <title>Paracoccus sanguinis sp. nov., isolated from clinical specimens of New York State patients.</title>
        <authorList>
            <person name="Mingle L.A."/>
            <person name="Cole J.A."/>
            <person name="Lapierre P."/>
            <person name="Musser K.A."/>
        </authorList>
    </citation>
    <scope>NUCLEOTIDE SEQUENCE [LARGE SCALE GENOMIC DNA]</scope>
    <source>
        <strain evidence="9 10">HAMBI 3106</strain>
    </source>
</reference>
<sequence>MTLTHFDASGRAHMVDVSGKKTTTREAVAEAVVVMAPETLALAQGGAAKGDVLGVARLAGIMGAKRTADLIPLCHPLPLDRVAVDLVADPALPGVRITATARTTGRTGVEMEALTAASVAALTVYDMLKAAQKDMRIEGIRLLRKTGGKSGTFEAAP</sequence>
<comment type="caution">
    <text evidence="9">The sequence shown here is derived from an EMBL/GenBank/DDBJ whole genome shotgun (WGS) entry which is preliminary data.</text>
</comment>
<proteinExistence type="inferred from homology"/>
<dbReference type="HAMAP" id="MF_01224_B">
    <property type="entry name" value="MoaC_B"/>
    <property type="match status" value="1"/>
</dbReference>
<keyword evidence="5 7" id="KW-0456">Lyase</keyword>
<dbReference type="Pfam" id="PF01967">
    <property type="entry name" value="MoaC"/>
    <property type="match status" value="1"/>
</dbReference>
<dbReference type="InterPro" id="IPR023045">
    <property type="entry name" value="MoaC"/>
</dbReference>